<evidence type="ECO:0000256" key="2">
    <source>
        <dbReference type="ARBA" id="ARBA00022679"/>
    </source>
</evidence>
<dbReference type="Proteomes" id="UP001418222">
    <property type="component" value="Unassembled WGS sequence"/>
</dbReference>
<comment type="similarity">
    <text evidence="1">Belongs to the UDP-glycosyltransferase family.</text>
</comment>
<dbReference type="PANTHER" id="PTHR48047">
    <property type="entry name" value="GLYCOSYLTRANSFERASE"/>
    <property type="match status" value="1"/>
</dbReference>
<name>A0AAP0BF80_9ASPA</name>
<dbReference type="GO" id="GO:0035251">
    <property type="term" value="F:UDP-glucosyltransferase activity"/>
    <property type="evidence" value="ECO:0007669"/>
    <property type="project" value="TreeGrafter"/>
</dbReference>
<organism evidence="4 5">
    <name type="scientific">Platanthera zijinensis</name>
    <dbReference type="NCBI Taxonomy" id="2320716"/>
    <lineage>
        <taxon>Eukaryota</taxon>
        <taxon>Viridiplantae</taxon>
        <taxon>Streptophyta</taxon>
        <taxon>Embryophyta</taxon>
        <taxon>Tracheophyta</taxon>
        <taxon>Spermatophyta</taxon>
        <taxon>Magnoliopsida</taxon>
        <taxon>Liliopsida</taxon>
        <taxon>Asparagales</taxon>
        <taxon>Orchidaceae</taxon>
        <taxon>Orchidoideae</taxon>
        <taxon>Orchideae</taxon>
        <taxon>Orchidinae</taxon>
        <taxon>Platanthera</taxon>
    </lineage>
</organism>
<reference evidence="4 5" key="1">
    <citation type="journal article" date="2022" name="Nat. Plants">
        <title>Genomes of leafy and leafless Platanthera orchids illuminate the evolution of mycoheterotrophy.</title>
        <authorList>
            <person name="Li M.H."/>
            <person name="Liu K.W."/>
            <person name="Li Z."/>
            <person name="Lu H.C."/>
            <person name="Ye Q.L."/>
            <person name="Zhang D."/>
            <person name="Wang J.Y."/>
            <person name="Li Y.F."/>
            <person name="Zhong Z.M."/>
            <person name="Liu X."/>
            <person name="Yu X."/>
            <person name="Liu D.K."/>
            <person name="Tu X.D."/>
            <person name="Liu B."/>
            <person name="Hao Y."/>
            <person name="Liao X.Y."/>
            <person name="Jiang Y.T."/>
            <person name="Sun W.H."/>
            <person name="Chen J."/>
            <person name="Chen Y.Q."/>
            <person name="Ai Y."/>
            <person name="Zhai J.W."/>
            <person name="Wu S.S."/>
            <person name="Zhou Z."/>
            <person name="Hsiao Y.Y."/>
            <person name="Wu W.L."/>
            <person name="Chen Y.Y."/>
            <person name="Lin Y.F."/>
            <person name="Hsu J.L."/>
            <person name="Li C.Y."/>
            <person name="Wang Z.W."/>
            <person name="Zhao X."/>
            <person name="Zhong W.Y."/>
            <person name="Ma X.K."/>
            <person name="Ma L."/>
            <person name="Huang J."/>
            <person name="Chen G.Z."/>
            <person name="Huang M.Z."/>
            <person name="Huang L."/>
            <person name="Peng D.H."/>
            <person name="Luo Y.B."/>
            <person name="Zou S.Q."/>
            <person name="Chen S.P."/>
            <person name="Lan S."/>
            <person name="Tsai W.C."/>
            <person name="Van de Peer Y."/>
            <person name="Liu Z.J."/>
        </authorList>
    </citation>
    <scope>NUCLEOTIDE SEQUENCE [LARGE SCALE GENOMIC DNA]</scope>
    <source>
        <strain evidence="4">Lor287</strain>
    </source>
</reference>
<dbReference type="SUPFAM" id="SSF53756">
    <property type="entry name" value="UDP-Glycosyltransferase/glycogen phosphorylase"/>
    <property type="match status" value="1"/>
</dbReference>
<keyword evidence="2" id="KW-0808">Transferase</keyword>
<evidence type="ECO:0000313" key="4">
    <source>
        <dbReference type="EMBL" id="KAK8937262.1"/>
    </source>
</evidence>
<keyword evidence="5" id="KW-1185">Reference proteome</keyword>
<sequence>MGTVKPHFVVVPLMAQGHMVPMADLALLLASRGCRVSLITTPVNARRLRATAELAADTGLSLRLVELPFPCADAGLPDGCENIDLFMDVDLNVPFFRALNLLAEPLKRYLRAEPPGPTCIVADQCMPWTMEVAGELGIPRFVFHGPSCFFLLCTLKLTQHNFYEGATDDRETSFTVPELPESVGRIEVRRSTAQRFFDWPGLEEMRRHVEQGEAVADGHVLNTFEELEPWCLEEYRKALGRTVWSVGPVSGFHKTTRGKAARGGGADNGSGVKEWLESRDKRQGTVIFVSFGSLMLTRMRQMVEIGHGLEAAGRAFIWAVKPAEKSEEGERWLSEFEKRTEGRGLVIRGWAPQALILNHAAVAGFVTHCGWNSTVEAVEAGVVMATWPHLVDQFLNETLVVEVLGIGVRVGVKSPAYHLWGEEEVVLVGREMVRTAVERVMDGGKEGDERRRRAAELGAKARKAMEEGGSSFDNLNCLIEHATKLAAIKNFSM</sequence>
<dbReference type="Pfam" id="PF00201">
    <property type="entry name" value="UDPGT"/>
    <property type="match status" value="1"/>
</dbReference>
<dbReference type="PANTHER" id="PTHR48047:SF229">
    <property type="entry name" value="UDP-GLYCOSYLTRANSFERASE 73C3-RELATED"/>
    <property type="match status" value="1"/>
</dbReference>
<dbReference type="EMBL" id="JBBWWQ010000010">
    <property type="protein sequence ID" value="KAK8937262.1"/>
    <property type="molecule type" value="Genomic_DNA"/>
</dbReference>
<feature type="domain" description="Glycosyltransferase N-terminal" evidence="3">
    <location>
        <begin position="9"/>
        <end position="249"/>
    </location>
</feature>
<evidence type="ECO:0000256" key="1">
    <source>
        <dbReference type="ARBA" id="ARBA00009995"/>
    </source>
</evidence>
<comment type="caution">
    <text evidence="4">The sequence shown here is derived from an EMBL/GenBank/DDBJ whole genome shotgun (WGS) entry which is preliminary data.</text>
</comment>
<dbReference type="InterPro" id="IPR002213">
    <property type="entry name" value="UDP_glucos_trans"/>
</dbReference>
<evidence type="ECO:0000259" key="3">
    <source>
        <dbReference type="Pfam" id="PF26168"/>
    </source>
</evidence>
<evidence type="ECO:0000313" key="5">
    <source>
        <dbReference type="Proteomes" id="UP001418222"/>
    </source>
</evidence>
<proteinExistence type="inferred from homology"/>
<dbReference type="AlphaFoldDB" id="A0AAP0BF80"/>
<protein>
    <submittedName>
        <fullName evidence="4">UDP-glycosyltransferase 73C5</fullName>
    </submittedName>
</protein>
<dbReference type="Gene3D" id="3.40.50.2000">
    <property type="entry name" value="Glycogen Phosphorylase B"/>
    <property type="match status" value="2"/>
</dbReference>
<dbReference type="FunFam" id="3.40.50.2000:FF:000047">
    <property type="entry name" value="Glycosyltransferase"/>
    <property type="match status" value="1"/>
</dbReference>
<dbReference type="CDD" id="cd03784">
    <property type="entry name" value="GT1_Gtf-like"/>
    <property type="match status" value="1"/>
</dbReference>
<gene>
    <name evidence="4" type="primary">UGT73C5</name>
    <name evidence="4" type="ORF">KSP39_PZI011955</name>
</gene>
<dbReference type="InterPro" id="IPR058980">
    <property type="entry name" value="Glyco_transf_N"/>
</dbReference>
<accession>A0AAP0BF80</accession>
<dbReference type="Pfam" id="PF26168">
    <property type="entry name" value="Glyco_transf_N"/>
    <property type="match status" value="1"/>
</dbReference>